<keyword evidence="2" id="KW-0812">Transmembrane</keyword>
<sequence>MATTPQHPSVALSNVTPAALGASRGHGLARNQQHGPTALVRPTQPSRTQQAARAATVSGAQQPNLYASFYSKLANTVMNVALIAIGLVLAGVYGKIAEKQGNESLKATLWRDCIDLPDTIGTTETCKKLLATGFDSLSKRSLQIQQRGVPSRLSLFWEELSALEQFYVLPSLLWQSAFGLDVFGRITVNTVSLVILFGLHAIFNAVSDTDQSVWITRRRFLLINEVWRLSLDFWSFIVGQVVGYLIWEWRDAAWLRHSPWIFVTQALHFDIAVYLISMILPGNILQKLTADHTTGALDKHTAGFIAILASVASLSWMYYHAFHFISPEDVNYWQNASREALSTWLVVTITTVVITLTMLKIPIIRQGLKYIVFEYMAFILSLLEEIPFLGAILCDHAGKFRRWARRHLFEFQHAD</sequence>
<protein>
    <submittedName>
        <fullName evidence="3">Uncharacterized protein</fullName>
    </submittedName>
</protein>
<name>A0AA39QY32_9LECA</name>
<comment type="caution">
    <text evidence="3">The sequence shown here is derived from an EMBL/GenBank/DDBJ whole genome shotgun (WGS) entry which is preliminary data.</text>
</comment>
<accession>A0AA39QY32</accession>
<dbReference type="EMBL" id="JAFEKC020000015">
    <property type="protein sequence ID" value="KAK0510429.1"/>
    <property type="molecule type" value="Genomic_DNA"/>
</dbReference>
<keyword evidence="2" id="KW-0472">Membrane</keyword>
<dbReference type="AlphaFoldDB" id="A0AA39QY32"/>
<reference evidence="3" key="1">
    <citation type="submission" date="2023-03" db="EMBL/GenBank/DDBJ databases">
        <title>Complete genome of Cladonia borealis.</title>
        <authorList>
            <person name="Park H."/>
        </authorList>
    </citation>
    <scope>NUCLEOTIDE SEQUENCE</scope>
    <source>
        <strain evidence="3">ANT050790</strain>
    </source>
</reference>
<feature type="transmembrane region" description="Helical" evidence="2">
    <location>
        <begin position="226"/>
        <end position="247"/>
    </location>
</feature>
<evidence type="ECO:0000313" key="4">
    <source>
        <dbReference type="Proteomes" id="UP001166286"/>
    </source>
</evidence>
<keyword evidence="2" id="KW-1133">Transmembrane helix</keyword>
<evidence type="ECO:0000256" key="2">
    <source>
        <dbReference type="SAM" id="Phobius"/>
    </source>
</evidence>
<gene>
    <name evidence="3" type="ORF">JMJ35_006861</name>
</gene>
<proteinExistence type="predicted"/>
<keyword evidence="4" id="KW-1185">Reference proteome</keyword>
<feature type="transmembrane region" description="Helical" evidence="2">
    <location>
        <begin position="73"/>
        <end position="93"/>
    </location>
</feature>
<feature type="transmembrane region" description="Helical" evidence="2">
    <location>
        <begin position="301"/>
        <end position="321"/>
    </location>
</feature>
<feature type="transmembrane region" description="Helical" evidence="2">
    <location>
        <begin position="186"/>
        <end position="206"/>
    </location>
</feature>
<feature type="transmembrane region" description="Helical" evidence="2">
    <location>
        <begin position="259"/>
        <end position="280"/>
    </location>
</feature>
<dbReference type="Proteomes" id="UP001166286">
    <property type="component" value="Unassembled WGS sequence"/>
</dbReference>
<feature type="transmembrane region" description="Helical" evidence="2">
    <location>
        <begin position="371"/>
        <end position="393"/>
    </location>
</feature>
<feature type="region of interest" description="Disordered" evidence="1">
    <location>
        <begin position="22"/>
        <end position="48"/>
    </location>
</feature>
<organism evidence="3 4">
    <name type="scientific">Cladonia borealis</name>
    <dbReference type="NCBI Taxonomy" id="184061"/>
    <lineage>
        <taxon>Eukaryota</taxon>
        <taxon>Fungi</taxon>
        <taxon>Dikarya</taxon>
        <taxon>Ascomycota</taxon>
        <taxon>Pezizomycotina</taxon>
        <taxon>Lecanoromycetes</taxon>
        <taxon>OSLEUM clade</taxon>
        <taxon>Lecanoromycetidae</taxon>
        <taxon>Lecanorales</taxon>
        <taxon>Lecanorineae</taxon>
        <taxon>Cladoniaceae</taxon>
        <taxon>Cladonia</taxon>
    </lineage>
</organism>
<evidence type="ECO:0000256" key="1">
    <source>
        <dbReference type="SAM" id="MobiDB-lite"/>
    </source>
</evidence>
<feature type="transmembrane region" description="Helical" evidence="2">
    <location>
        <begin position="341"/>
        <end position="359"/>
    </location>
</feature>
<evidence type="ECO:0000313" key="3">
    <source>
        <dbReference type="EMBL" id="KAK0510429.1"/>
    </source>
</evidence>